<comment type="similarity">
    <text evidence="5">Belongs to the cation diffusion facilitator (CDF) transporter (TC 2.A.4) family. SLC30A subfamily.</text>
</comment>
<feature type="region of interest" description="Disordered" evidence="21">
    <location>
        <begin position="721"/>
        <end position="747"/>
    </location>
</feature>
<evidence type="ECO:0000256" key="6">
    <source>
        <dbReference type="ARBA" id="ARBA00022448"/>
    </source>
</evidence>
<evidence type="ECO:0000256" key="13">
    <source>
        <dbReference type="ARBA" id="ARBA00023034"/>
    </source>
</evidence>
<feature type="transmembrane region" description="Helical" evidence="22">
    <location>
        <begin position="112"/>
        <end position="133"/>
    </location>
</feature>
<feature type="transmembrane region" description="Helical" evidence="22">
    <location>
        <begin position="401"/>
        <end position="421"/>
    </location>
</feature>
<evidence type="ECO:0000256" key="12">
    <source>
        <dbReference type="ARBA" id="ARBA00022989"/>
    </source>
</evidence>
<dbReference type="GO" id="GO:1904257">
    <property type="term" value="P:zinc ion import into Golgi lumen"/>
    <property type="evidence" value="ECO:0000318"/>
    <property type="project" value="GO_Central"/>
</dbReference>
<feature type="transmembrane region" description="Helical" evidence="22">
    <location>
        <begin position="228"/>
        <end position="249"/>
    </location>
</feature>
<dbReference type="GO" id="GO:0031410">
    <property type="term" value="C:cytoplasmic vesicle"/>
    <property type="evidence" value="ECO:0000318"/>
    <property type="project" value="GO_Central"/>
</dbReference>
<evidence type="ECO:0000256" key="11">
    <source>
        <dbReference type="ARBA" id="ARBA00022906"/>
    </source>
</evidence>
<dbReference type="GO" id="GO:0015297">
    <property type="term" value="F:antiporter activity"/>
    <property type="evidence" value="ECO:0007669"/>
    <property type="project" value="UniProtKB-KW"/>
</dbReference>
<dbReference type="GO" id="GO:0006882">
    <property type="term" value="P:intracellular zinc ion homeostasis"/>
    <property type="evidence" value="ECO:0000318"/>
    <property type="project" value="GO_Central"/>
</dbReference>
<dbReference type="EnsemblMetazoa" id="PPA46856.1">
    <property type="protein sequence ID" value="PPA46856.1"/>
    <property type="gene ID" value="WBGene00304635"/>
</dbReference>
<feature type="transmembrane region" description="Helical" evidence="22">
    <location>
        <begin position="181"/>
        <end position="207"/>
    </location>
</feature>
<feature type="transmembrane region" description="Helical" evidence="22">
    <location>
        <begin position="22"/>
        <end position="43"/>
    </location>
</feature>
<evidence type="ECO:0000256" key="16">
    <source>
        <dbReference type="ARBA" id="ARBA00038531"/>
    </source>
</evidence>
<keyword evidence="9" id="KW-0479">Metal-binding</keyword>
<evidence type="ECO:0000256" key="22">
    <source>
        <dbReference type="SAM" id="Phobius"/>
    </source>
</evidence>
<dbReference type="GO" id="GO:0046872">
    <property type="term" value="F:metal ion binding"/>
    <property type="evidence" value="ECO:0007669"/>
    <property type="project" value="UniProtKB-KW"/>
</dbReference>
<dbReference type="InterPro" id="IPR027469">
    <property type="entry name" value="Cation_efflux_TMD_sf"/>
</dbReference>
<feature type="transmembrane region" description="Helical" evidence="22">
    <location>
        <begin position="325"/>
        <end position="345"/>
    </location>
</feature>
<dbReference type="AlphaFoldDB" id="A0A8R1Z469"/>
<evidence type="ECO:0000256" key="1">
    <source>
        <dbReference type="ARBA" id="ARBA00004166"/>
    </source>
</evidence>
<protein>
    <recommendedName>
        <fullName evidence="17">Proton-coupled zinc antiporter SLC30A5</fullName>
    </recommendedName>
    <alternativeName>
        <fullName evidence="19">Solute carrier family 30 member 5</fullName>
    </alternativeName>
    <alternativeName>
        <fullName evidence="18">Zinc transporter 5</fullName>
    </alternativeName>
</protein>
<evidence type="ECO:0000256" key="8">
    <source>
        <dbReference type="ARBA" id="ARBA00022692"/>
    </source>
</evidence>
<dbReference type="NCBIfam" id="TIGR01297">
    <property type="entry name" value="CDF"/>
    <property type="match status" value="1"/>
</dbReference>
<evidence type="ECO:0000256" key="21">
    <source>
        <dbReference type="SAM" id="MobiDB-lite"/>
    </source>
</evidence>
<dbReference type="OrthoDB" id="78669at2759"/>
<dbReference type="GO" id="GO:0005385">
    <property type="term" value="F:zinc ion transmembrane transporter activity"/>
    <property type="evidence" value="ECO:0000318"/>
    <property type="project" value="GO_Central"/>
</dbReference>
<organism evidence="24 25">
    <name type="scientific">Pristionchus pacificus</name>
    <name type="common">Parasitic nematode worm</name>
    <dbReference type="NCBI Taxonomy" id="54126"/>
    <lineage>
        <taxon>Eukaryota</taxon>
        <taxon>Metazoa</taxon>
        <taxon>Ecdysozoa</taxon>
        <taxon>Nematoda</taxon>
        <taxon>Chromadorea</taxon>
        <taxon>Rhabditida</taxon>
        <taxon>Rhabditina</taxon>
        <taxon>Diplogasteromorpha</taxon>
        <taxon>Diplogasteroidea</taxon>
        <taxon>Neodiplogasteridae</taxon>
        <taxon>Pristionchus</taxon>
    </lineage>
</organism>
<feature type="transmembrane region" description="Helical" evidence="22">
    <location>
        <begin position="433"/>
        <end position="451"/>
    </location>
</feature>
<keyword evidence="6" id="KW-0813">Transport</keyword>
<comment type="catalytic activity">
    <reaction evidence="20">
        <text>Zn(2+)(in) + 2 H(+)(out) = Zn(2+)(out) + 2 H(+)(in)</text>
        <dbReference type="Rhea" id="RHEA:72627"/>
        <dbReference type="ChEBI" id="CHEBI:15378"/>
        <dbReference type="ChEBI" id="CHEBI:29105"/>
    </reaction>
</comment>
<evidence type="ECO:0000256" key="20">
    <source>
        <dbReference type="ARBA" id="ARBA00048349"/>
    </source>
</evidence>
<feature type="compositionally biased region" description="Basic and acidic residues" evidence="21">
    <location>
        <begin position="736"/>
        <end position="747"/>
    </location>
</feature>
<comment type="subcellular location">
    <subcellularLocation>
        <location evidence="3">Cytoplasmic vesicle</location>
        <location evidence="3">COPII-coated vesicle membrane</location>
        <topology evidence="3">Multi-pass membrane protein</topology>
    </subcellularLocation>
    <subcellularLocation>
        <location evidence="4">Cytoplasmic vesicle</location>
        <location evidence="4">Secretory vesicle membrane</location>
        <topology evidence="4">Multi-pass membrane protein</topology>
    </subcellularLocation>
    <subcellularLocation>
        <location evidence="2">Golgi apparatus</location>
        <location evidence="2">Golgi stack membrane</location>
        <topology evidence="2">Multi-pass membrane protein</topology>
    </subcellularLocation>
    <subcellularLocation>
        <location evidence="1">Golgi apparatus</location>
        <location evidence="1">trans-Golgi network membrane</location>
        <topology evidence="1">Multi-pass membrane protein</topology>
    </subcellularLocation>
</comment>
<evidence type="ECO:0000256" key="2">
    <source>
        <dbReference type="ARBA" id="ARBA00004205"/>
    </source>
</evidence>
<feature type="transmembrane region" description="Helical" evidence="22">
    <location>
        <begin position="580"/>
        <end position="603"/>
    </location>
</feature>
<keyword evidence="25" id="KW-1185">Reference proteome</keyword>
<gene>
    <name evidence="24" type="primary">WBGene00304635</name>
</gene>
<feature type="domain" description="Cation efflux protein transmembrane" evidence="23">
    <location>
        <begin position="402"/>
        <end position="611"/>
    </location>
</feature>
<keyword evidence="11" id="KW-0864">Zinc transport</keyword>
<feature type="transmembrane region" description="Helical" evidence="22">
    <location>
        <begin position="554"/>
        <end position="574"/>
    </location>
</feature>
<dbReference type="Proteomes" id="UP000005239">
    <property type="component" value="Unassembled WGS sequence"/>
</dbReference>
<keyword evidence="7" id="KW-0050">Antiport</keyword>
<evidence type="ECO:0000256" key="19">
    <source>
        <dbReference type="ARBA" id="ARBA00042217"/>
    </source>
</evidence>
<feature type="transmembrane region" description="Helical" evidence="22">
    <location>
        <begin position="303"/>
        <end position="319"/>
    </location>
</feature>
<evidence type="ECO:0000256" key="3">
    <source>
        <dbReference type="ARBA" id="ARBA00004557"/>
    </source>
</evidence>
<comment type="subunit">
    <text evidence="16">Heterodimer with SLC30A6/ZNT6; form a functional zinc ion transmembrane transporter.</text>
</comment>
<feature type="transmembrane region" description="Helical" evidence="22">
    <location>
        <begin position="261"/>
        <end position="282"/>
    </location>
</feature>
<evidence type="ECO:0000313" key="25">
    <source>
        <dbReference type="Proteomes" id="UP000005239"/>
    </source>
</evidence>
<evidence type="ECO:0000256" key="7">
    <source>
        <dbReference type="ARBA" id="ARBA00022449"/>
    </source>
</evidence>
<dbReference type="Pfam" id="PF01545">
    <property type="entry name" value="Cation_efflux"/>
    <property type="match status" value="1"/>
</dbReference>
<keyword evidence="14" id="KW-0406">Ion transport</keyword>
<keyword evidence="8 22" id="KW-0812">Transmembrane</keyword>
<keyword evidence="15 22" id="KW-0472">Membrane</keyword>
<dbReference type="PANTHER" id="PTHR45755">
    <property type="match status" value="1"/>
</dbReference>
<feature type="transmembrane region" description="Helical" evidence="22">
    <location>
        <begin position="140"/>
        <end position="158"/>
    </location>
</feature>
<sequence length="747" mass="82874">MLAHDFLRSDERKFTPTSSSKSASYFLVLVFTKFLRCIGIFFMDILSKSSHVVSLLWAYKFISSLCLIPIQKPFTHGKTLRKPLILRILRLSFVNVVIEICWLYGLTLCGPVRSILVFELSPSVIMIGVASFIKGNGSPAKTRGILCIIGGLITLLLMDRDETVSNDHSSTHAHHAGLNHLFYHAFSFLGVPDHTGGIVLLIAILFLRIGYDSSFRHLGVEMGGAKRLHALINLFSLFILTPLALLITFLFSDQSLEPMDYFPYLAMLLFSAIVVFIIDFYAETICFQHVADPVMGTARWSPVTMFICSYLVASIYYPYGESHPLTGGVLFTLAAFSLGCISLTWSSTRRNGAGQLIGMSDEGIPLYAYGEAFLHRKSKSLLLFANETLSEILGNGDSRRIFWFLLVNLSFCGVEFLYGFWTNSLGLISDAFHMLFDCSALVMGLVASVMARWPATKHYSYGFGRVEVLSGFINALFLNVIAVFILMEAWGRIWDPPTVNTDRLLIVAVVGLCVNLFGMYSFHGGEDGHGHSHHGHSHGGGAHGHSHNANMQGVFLHVLADTLGSVFVIISTFLMEWFGWQWVDPFCSFILSLLILGSAYPLLRSSACTLLQEIPPEMEEEWAFHLDEILCLEGVISFSSPHIWQLKSDLNVASLHVQVKNDANIQSIRHKVASLLKASGATQSTVQVEMERFESMMKESHNGWIEGTKRRKGDGIRVERRNGNGKCEGGGGGHGHSHDGYGHGHSH</sequence>
<evidence type="ECO:0000256" key="18">
    <source>
        <dbReference type="ARBA" id="ARBA00042038"/>
    </source>
</evidence>
<proteinExistence type="inferred from homology"/>
<dbReference type="GO" id="GO:0012507">
    <property type="term" value="C:ER to Golgi transport vesicle membrane"/>
    <property type="evidence" value="ECO:0007669"/>
    <property type="project" value="UniProtKB-SubCell"/>
</dbReference>
<dbReference type="InterPro" id="IPR002524">
    <property type="entry name" value="Cation_efflux"/>
</dbReference>
<feature type="transmembrane region" description="Helical" evidence="22">
    <location>
        <begin position="472"/>
        <end position="491"/>
    </location>
</feature>
<reference evidence="24" key="2">
    <citation type="submission" date="2022-06" db="UniProtKB">
        <authorList>
            <consortium name="EnsemblMetazoa"/>
        </authorList>
    </citation>
    <scope>IDENTIFICATION</scope>
    <source>
        <strain evidence="24">PS312</strain>
    </source>
</reference>
<feature type="transmembrane region" description="Helical" evidence="22">
    <location>
        <begin position="503"/>
        <end position="522"/>
    </location>
</feature>
<name>A0A8R1Z469_PRIPA</name>
<evidence type="ECO:0000256" key="5">
    <source>
        <dbReference type="ARBA" id="ARBA00008873"/>
    </source>
</evidence>
<evidence type="ECO:0000313" key="24">
    <source>
        <dbReference type="EnsemblMetazoa" id="PPA46856.1"/>
    </source>
</evidence>
<evidence type="ECO:0000256" key="14">
    <source>
        <dbReference type="ARBA" id="ARBA00023065"/>
    </source>
</evidence>
<dbReference type="InterPro" id="IPR058533">
    <property type="entry name" value="Cation_efflux_TM"/>
</dbReference>
<feature type="transmembrane region" description="Helical" evidence="22">
    <location>
        <begin position="49"/>
        <end position="68"/>
    </location>
</feature>
<evidence type="ECO:0000256" key="9">
    <source>
        <dbReference type="ARBA" id="ARBA00022723"/>
    </source>
</evidence>
<dbReference type="InterPro" id="IPR045316">
    <property type="entry name" value="Msc2-like"/>
</dbReference>
<evidence type="ECO:0000256" key="10">
    <source>
        <dbReference type="ARBA" id="ARBA00022833"/>
    </source>
</evidence>
<dbReference type="Gene3D" id="1.20.1510.10">
    <property type="entry name" value="Cation efflux protein transmembrane domain"/>
    <property type="match status" value="1"/>
</dbReference>
<dbReference type="SUPFAM" id="SSF161111">
    <property type="entry name" value="Cation efflux protein transmembrane domain-like"/>
    <property type="match status" value="1"/>
</dbReference>
<reference evidence="25" key="1">
    <citation type="journal article" date="2008" name="Nat. Genet.">
        <title>The Pristionchus pacificus genome provides a unique perspective on nematode lifestyle and parasitism.</title>
        <authorList>
            <person name="Dieterich C."/>
            <person name="Clifton S.W."/>
            <person name="Schuster L.N."/>
            <person name="Chinwalla A."/>
            <person name="Delehaunty K."/>
            <person name="Dinkelacker I."/>
            <person name="Fulton L."/>
            <person name="Fulton R."/>
            <person name="Godfrey J."/>
            <person name="Minx P."/>
            <person name="Mitreva M."/>
            <person name="Roeseler W."/>
            <person name="Tian H."/>
            <person name="Witte H."/>
            <person name="Yang S.P."/>
            <person name="Wilson R.K."/>
            <person name="Sommer R.J."/>
        </authorList>
    </citation>
    <scope>NUCLEOTIDE SEQUENCE [LARGE SCALE GENOMIC DNA]</scope>
    <source>
        <strain evidence="25">PS312</strain>
    </source>
</reference>
<evidence type="ECO:0000256" key="4">
    <source>
        <dbReference type="ARBA" id="ARBA00004638"/>
    </source>
</evidence>
<dbReference type="FunFam" id="1.20.1510.10:FF:000035">
    <property type="entry name" value="Zinc transporter 5"/>
    <property type="match status" value="1"/>
</dbReference>
<accession>A0A8R1Z469</accession>
<evidence type="ECO:0000256" key="17">
    <source>
        <dbReference type="ARBA" id="ARBA00040846"/>
    </source>
</evidence>
<evidence type="ECO:0000259" key="23">
    <source>
        <dbReference type="Pfam" id="PF01545"/>
    </source>
</evidence>
<dbReference type="GO" id="GO:0005794">
    <property type="term" value="C:Golgi apparatus"/>
    <property type="evidence" value="ECO:0000318"/>
    <property type="project" value="GO_Central"/>
</dbReference>
<evidence type="ECO:0000256" key="15">
    <source>
        <dbReference type="ARBA" id="ARBA00023136"/>
    </source>
</evidence>
<dbReference type="GO" id="GO:0032580">
    <property type="term" value="C:Golgi cisterna membrane"/>
    <property type="evidence" value="ECO:0007669"/>
    <property type="project" value="UniProtKB-SubCell"/>
</dbReference>
<keyword evidence="10" id="KW-0862">Zinc</keyword>
<dbReference type="PANTHER" id="PTHR45755:SF1">
    <property type="entry name" value="PROTON-COUPLED ZINC ANTIPORTER SLC30A5"/>
    <property type="match status" value="1"/>
</dbReference>
<keyword evidence="13" id="KW-0333">Golgi apparatus</keyword>
<keyword evidence="12 22" id="KW-1133">Transmembrane helix</keyword>
<feature type="transmembrane region" description="Helical" evidence="22">
    <location>
        <begin position="88"/>
        <end position="106"/>
    </location>
</feature>